<dbReference type="Gene3D" id="3.40.50.300">
    <property type="entry name" value="P-loop containing nucleotide triphosphate hydrolases"/>
    <property type="match status" value="1"/>
</dbReference>
<dbReference type="InterPro" id="IPR027417">
    <property type="entry name" value="P-loop_NTPase"/>
</dbReference>
<dbReference type="PANTHER" id="PTHR10803">
    <property type="entry name" value="ARSENICAL PUMP-DRIVING ATPASE ARSENITE-TRANSLOCATING ATPASE"/>
    <property type="match status" value="1"/>
</dbReference>
<dbReference type="HOGENOM" id="CLU_040761_4_0_0"/>
<dbReference type="KEGG" id="aco:Amico_1234"/>
<dbReference type="GO" id="GO:0016887">
    <property type="term" value="F:ATP hydrolysis activity"/>
    <property type="evidence" value="ECO:0007669"/>
    <property type="project" value="InterPro"/>
</dbReference>
<evidence type="ECO:0000313" key="4">
    <source>
        <dbReference type="Proteomes" id="UP000002366"/>
    </source>
</evidence>
<dbReference type="SUPFAM" id="SSF52540">
    <property type="entry name" value="P-loop containing nucleoside triphosphate hydrolases"/>
    <property type="match status" value="1"/>
</dbReference>
<dbReference type="eggNOG" id="COG0003">
    <property type="taxonomic scope" value="Bacteria"/>
</dbReference>
<dbReference type="Pfam" id="PF02374">
    <property type="entry name" value="ArsA_ATPase"/>
    <property type="match status" value="1"/>
</dbReference>
<gene>
    <name evidence="3" type="ordered locus">Amico_1234</name>
</gene>
<dbReference type="InterPro" id="IPR016300">
    <property type="entry name" value="ATPase_ArsA/GET3"/>
</dbReference>
<dbReference type="AlphaFoldDB" id="D5EFM3"/>
<dbReference type="PANTHER" id="PTHR10803:SF3">
    <property type="entry name" value="ATPASE GET3"/>
    <property type="match status" value="1"/>
</dbReference>
<sequence>MVHHVKRQFVFFGGKGGTGKTTCAAAYAYALSRLGIKTLVVSTDPAHSLADAFNRPIGLDVIPVAENLWGIEIDAEEEAKKYMKAIQDKMLHIVSAVIVEEIKRQIEIAYMSPGAEEAAIFDKFIELMESIGNPYDVIVFDTAPTGHTLRLITLPEILGIWIEHLIEKRANAMELMKVAAKYDKDLQEKIKEDPIIDTLQARRDKFALARKILTDKKNTAFYFVLNAEKLPIIETKRAIEILQKHDIGIGGVIVNKVIPEEAGPFFEKRRVDQEQYLKQIDEMFGGFGVARIPLLDSDIKGIEQLSEIAPLILKLDEM</sequence>
<keyword evidence="3" id="KW-0378">Hydrolase</keyword>
<protein>
    <submittedName>
        <fullName evidence="3">Arsenite-activated ATPase ArsA</fullName>
        <ecNumber evidence="3">3.6.3.16</ecNumber>
    </submittedName>
</protein>
<comment type="similarity">
    <text evidence="1">Belongs to the arsA ATPase family.</text>
</comment>
<dbReference type="EMBL" id="CP001997">
    <property type="protein sequence ID" value="ADE57355.1"/>
    <property type="molecule type" value="Genomic_DNA"/>
</dbReference>
<dbReference type="EC" id="3.6.3.16" evidence="3"/>
<dbReference type="GO" id="GO:0005524">
    <property type="term" value="F:ATP binding"/>
    <property type="evidence" value="ECO:0007669"/>
    <property type="project" value="InterPro"/>
</dbReference>
<evidence type="ECO:0000259" key="2">
    <source>
        <dbReference type="Pfam" id="PF02374"/>
    </source>
</evidence>
<accession>D5EFM3</accession>
<dbReference type="NCBIfam" id="TIGR00345">
    <property type="entry name" value="GET3_arsA_TRC40"/>
    <property type="match status" value="1"/>
</dbReference>
<dbReference type="STRING" id="572547.Amico_1234"/>
<proteinExistence type="inferred from homology"/>
<organism evidence="3 4">
    <name type="scientific">Aminobacterium colombiense (strain DSM 12261 / ALA-1)</name>
    <dbReference type="NCBI Taxonomy" id="572547"/>
    <lineage>
        <taxon>Bacteria</taxon>
        <taxon>Thermotogati</taxon>
        <taxon>Synergistota</taxon>
        <taxon>Synergistia</taxon>
        <taxon>Synergistales</taxon>
        <taxon>Aminobacteriaceae</taxon>
        <taxon>Aminobacterium</taxon>
    </lineage>
</organism>
<name>D5EFM3_AMICL</name>
<dbReference type="CDD" id="cd02035">
    <property type="entry name" value="ArsA"/>
    <property type="match status" value="1"/>
</dbReference>
<dbReference type="Proteomes" id="UP000002366">
    <property type="component" value="Chromosome"/>
</dbReference>
<dbReference type="InterPro" id="IPR025723">
    <property type="entry name" value="ArsA/GET3_ATPase-like"/>
</dbReference>
<evidence type="ECO:0000313" key="3">
    <source>
        <dbReference type="EMBL" id="ADE57355.1"/>
    </source>
</evidence>
<evidence type="ECO:0000256" key="1">
    <source>
        <dbReference type="ARBA" id="ARBA00011040"/>
    </source>
</evidence>
<keyword evidence="4" id="KW-1185">Reference proteome</keyword>
<dbReference type="RefSeq" id="WP_013048618.1">
    <property type="nucleotide sequence ID" value="NC_014011.1"/>
</dbReference>
<feature type="domain" description="ArsA/GET3 Anion-transporting ATPase-like" evidence="2">
    <location>
        <begin position="8"/>
        <end position="312"/>
    </location>
</feature>
<reference evidence="3 4" key="1">
    <citation type="journal article" date="2010" name="Stand. Genomic Sci.">
        <title>Complete genome sequence of Aminobacterium colombiense type strain (ALA-1).</title>
        <authorList>
            <person name="Chertkov O."/>
            <person name="Sikorski J."/>
            <person name="Brambilla E."/>
            <person name="Lapidus A."/>
            <person name="Copeland A."/>
            <person name="Glavina Del Rio T."/>
            <person name="Nolan M."/>
            <person name="Lucas S."/>
            <person name="Tice H."/>
            <person name="Cheng J.F."/>
            <person name="Han C."/>
            <person name="Detter J.C."/>
            <person name="Bruce D."/>
            <person name="Tapia R."/>
            <person name="Goodwin L."/>
            <person name="Pitluck S."/>
            <person name="Liolios K."/>
            <person name="Ivanova N."/>
            <person name="Mavromatis K."/>
            <person name="Ovchinnikova G."/>
            <person name="Pati A."/>
            <person name="Chen A."/>
            <person name="Palaniappan K."/>
            <person name="Land M."/>
            <person name="Hauser L."/>
            <person name="Chang Y.J."/>
            <person name="Jeffries C.D."/>
            <person name="Spring S."/>
            <person name="Rohde M."/>
            <person name="Goker M."/>
            <person name="Bristow J."/>
            <person name="Eisen J.A."/>
            <person name="Markowitz V."/>
            <person name="Hugenholtz P."/>
            <person name="Kyrpides N.C."/>
            <person name="Klenk H.P."/>
        </authorList>
    </citation>
    <scope>NUCLEOTIDE SEQUENCE [LARGE SCALE GENOMIC DNA]</scope>
    <source>
        <strain evidence="4">DSM 12261 / ALA-1</strain>
    </source>
</reference>